<reference evidence="1" key="1">
    <citation type="journal article" date="2014" name="Front. Microbiol.">
        <title>High frequency of phylogenetically diverse reductive dehalogenase-homologous genes in deep subseafloor sedimentary metagenomes.</title>
        <authorList>
            <person name="Kawai M."/>
            <person name="Futagami T."/>
            <person name="Toyoda A."/>
            <person name="Takaki Y."/>
            <person name="Nishi S."/>
            <person name="Hori S."/>
            <person name="Arai W."/>
            <person name="Tsubouchi T."/>
            <person name="Morono Y."/>
            <person name="Uchiyama I."/>
            <person name="Ito T."/>
            <person name="Fujiyama A."/>
            <person name="Inagaki F."/>
            <person name="Takami H."/>
        </authorList>
    </citation>
    <scope>NUCLEOTIDE SEQUENCE</scope>
    <source>
        <strain evidence="1">Expedition CK06-06</strain>
    </source>
</reference>
<gene>
    <name evidence="1" type="ORF">S03H2_48894</name>
</gene>
<organism evidence="1">
    <name type="scientific">marine sediment metagenome</name>
    <dbReference type="NCBI Taxonomy" id="412755"/>
    <lineage>
        <taxon>unclassified sequences</taxon>
        <taxon>metagenomes</taxon>
        <taxon>ecological metagenomes</taxon>
    </lineage>
</organism>
<sequence length="225" mass="26906">MLYAAQKQFETYRLDPGVITAIWLRDKDKYKKLWEDLEDQGWNTERIDVAKELANIIPPLSDMVRFADFSAFDPEVLAKWPEYATCPSWLLEPFALLGVKGEWADKYWFSHFVQPGRFELGEMHRRKLIGDDDVKLAYRTMGYSGYWQDLLLELVKEVPTRVDVRRFWDMATIDEERLREIYHAQGYYDRDLEDYVLWTKVYVAFPDLMTRFKNGWITEEDVKSE</sequence>
<dbReference type="EMBL" id="BARU01030864">
    <property type="protein sequence ID" value="GAH68119.1"/>
    <property type="molecule type" value="Genomic_DNA"/>
</dbReference>
<evidence type="ECO:0000313" key="1">
    <source>
        <dbReference type="EMBL" id="GAH68119.1"/>
    </source>
</evidence>
<proteinExistence type="predicted"/>
<protein>
    <submittedName>
        <fullName evidence="1">Uncharacterized protein</fullName>
    </submittedName>
</protein>
<name>X1IPS6_9ZZZZ</name>
<dbReference type="AlphaFoldDB" id="X1IPS6"/>
<comment type="caution">
    <text evidence="1">The sequence shown here is derived from an EMBL/GenBank/DDBJ whole genome shotgun (WGS) entry which is preliminary data.</text>
</comment>
<feature type="non-terminal residue" evidence="1">
    <location>
        <position position="225"/>
    </location>
</feature>
<accession>X1IPS6</accession>